<dbReference type="AlphaFoldDB" id="A0A2W7TU28"/>
<organism evidence="2 3">
    <name type="scientific">Flavobacterium aquariorum</name>
    <dbReference type="NCBI Taxonomy" id="2217670"/>
    <lineage>
        <taxon>Bacteria</taxon>
        <taxon>Pseudomonadati</taxon>
        <taxon>Bacteroidota</taxon>
        <taxon>Flavobacteriia</taxon>
        <taxon>Flavobacteriales</taxon>
        <taxon>Flavobacteriaceae</taxon>
        <taxon>Flavobacterium</taxon>
    </lineage>
</organism>
<feature type="transmembrane region" description="Helical" evidence="1">
    <location>
        <begin position="12"/>
        <end position="33"/>
    </location>
</feature>
<evidence type="ECO:0000256" key="1">
    <source>
        <dbReference type="SAM" id="Phobius"/>
    </source>
</evidence>
<dbReference type="Proteomes" id="UP000249177">
    <property type="component" value="Unassembled WGS sequence"/>
</dbReference>
<comment type="caution">
    <text evidence="2">The sequence shown here is derived from an EMBL/GenBank/DDBJ whole genome shotgun (WGS) entry which is preliminary data.</text>
</comment>
<evidence type="ECO:0000313" key="2">
    <source>
        <dbReference type="EMBL" id="PZX92926.1"/>
    </source>
</evidence>
<protein>
    <submittedName>
        <fullName evidence="2">Uncharacterized protein</fullName>
    </submittedName>
</protein>
<proteinExistence type="predicted"/>
<dbReference type="RefSeq" id="WP_111410688.1">
    <property type="nucleotide sequence ID" value="NZ_QKXH01000008.1"/>
</dbReference>
<sequence>MKNTQLSNLKLVLSGLLIVNVPVLIVIFSSIYFLSEFTKFNFTELVIISCSIGWIFWEFASRYWIKWSLSRAVEKERLLKIGISSLVLWKSDIKKIEKIHSKLKEETKYGS</sequence>
<gene>
    <name evidence="2" type="ORF">DOS84_13740</name>
</gene>
<feature type="transmembrane region" description="Helical" evidence="1">
    <location>
        <begin position="45"/>
        <end position="65"/>
    </location>
</feature>
<keyword evidence="1" id="KW-1133">Transmembrane helix</keyword>
<name>A0A2W7TU28_9FLAO</name>
<keyword evidence="3" id="KW-1185">Reference proteome</keyword>
<accession>A0A2W7TU28</accession>
<dbReference type="OrthoDB" id="1367392at2"/>
<evidence type="ECO:0000313" key="3">
    <source>
        <dbReference type="Proteomes" id="UP000249177"/>
    </source>
</evidence>
<reference evidence="2 3" key="1">
    <citation type="submission" date="2018-06" db="EMBL/GenBank/DDBJ databases">
        <title>Flavobacterium sp IMCC34762, genome.</title>
        <authorList>
            <person name="Joung Y."/>
            <person name="Cho J."/>
            <person name="Song J."/>
        </authorList>
    </citation>
    <scope>NUCLEOTIDE SEQUENCE [LARGE SCALE GENOMIC DNA]</scope>
    <source>
        <strain evidence="2 3">IMCC34762</strain>
    </source>
</reference>
<dbReference type="EMBL" id="QKXH01000008">
    <property type="protein sequence ID" value="PZX92926.1"/>
    <property type="molecule type" value="Genomic_DNA"/>
</dbReference>
<keyword evidence="1" id="KW-0812">Transmembrane</keyword>
<keyword evidence="1" id="KW-0472">Membrane</keyword>